<dbReference type="OrthoDB" id="4426339at2"/>
<feature type="region of interest" description="Disordered" evidence="1">
    <location>
        <begin position="1"/>
        <end position="29"/>
    </location>
</feature>
<keyword evidence="3" id="KW-1185">Reference proteome</keyword>
<evidence type="ECO:0000256" key="1">
    <source>
        <dbReference type="SAM" id="MobiDB-lite"/>
    </source>
</evidence>
<reference evidence="2 3" key="1">
    <citation type="submission" date="2018-11" db="EMBL/GenBank/DDBJ databases">
        <title>Draft genome sequence of Gordonia sp. RS15-1S isolated from rice stems.</title>
        <authorList>
            <person name="Muangham S."/>
        </authorList>
    </citation>
    <scope>NUCLEOTIDE SEQUENCE [LARGE SCALE GENOMIC DNA]</scope>
    <source>
        <strain evidence="2 3">RS15-1S</strain>
    </source>
</reference>
<dbReference type="Proteomes" id="UP000267536">
    <property type="component" value="Unassembled WGS sequence"/>
</dbReference>
<evidence type="ECO:0008006" key="4">
    <source>
        <dbReference type="Google" id="ProtNLM"/>
    </source>
</evidence>
<comment type="caution">
    <text evidence="2">The sequence shown here is derived from an EMBL/GenBank/DDBJ whole genome shotgun (WGS) entry which is preliminary data.</text>
</comment>
<dbReference type="EMBL" id="RKMH01000007">
    <property type="protein sequence ID" value="RPA61043.1"/>
    <property type="molecule type" value="Genomic_DNA"/>
</dbReference>
<accession>A0A3N4GDX9</accession>
<proteinExistence type="predicted"/>
<evidence type="ECO:0000313" key="2">
    <source>
        <dbReference type="EMBL" id="RPA61043.1"/>
    </source>
</evidence>
<dbReference type="AlphaFoldDB" id="A0A3N4GDX9"/>
<organism evidence="2 3">
    <name type="scientific">Gordonia oryzae</name>
    <dbReference type="NCBI Taxonomy" id="2487349"/>
    <lineage>
        <taxon>Bacteria</taxon>
        <taxon>Bacillati</taxon>
        <taxon>Actinomycetota</taxon>
        <taxon>Actinomycetes</taxon>
        <taxon>Mycobacteriales</taxon>
        <taxon>Gordoniaceae</taxon>
        <taxon>Gordonia</taxon>
    </lineage>
</organism>
<gene>
    <name evidence="2" type="ORF">EF294_10345</name>
</gene>
<sequence length="330" mass="34698">MVIDMTAAASTPDPTNPDAVTPWPTTGSGPPTGMPVLADGTAVLIRPGNRVHIGADPHTALVLELPGRVSGRAVADLLSSLSGPRSRGEVFSDLVDTGLTRFEFDAILDRLVAAGKALRPPSRRRVGALRIRVHGSGPLSTLLSASLTDAGYSVTRSVRRPTPIAPGSAQMSPISLPNMVVLTDHVVHEPWMVDRLMRVGTPHLQVRLRDGSGLLGPLVLPGLSSCLNCADRHRAGRDPAWPLLAAQLAGTSGHASASIARATAALAHEQVDHLAAALAPSLDAEGRTAPPDPPHLVNRILQLHPAPLRIESTTWLPHPLCGCHEITTLR</sequence>
<name>A0A3N4GDX9_9ACTN</name>
<dbReference type="Gene3D" id="3.40.50.720">
    <property type="entry name" value="NAD(P)-binding Rossmann-like Domain"/>
    <property type="match status" value="1"/>
</dbReference>
<protein>
    <recommendedName>
        <fullName evidence="4">Cyclodehydratase</fullName>
    </recommendedName>
</protein>
<evidence type="ECO:0000313" key="3">
    <source>
        <dbReference type="Proteomes" id="UP000267536"/>
    </source>
</evidence>